<organism evidence="2 3">
    <name type="scientific">Treponema pallidum subsp. pallidum (strain SS14)</name>
    <dbReference type="NCBI Taxonomy" id="455434"/>
    <lineage>
        <taxon>Bacteria</taxon>
        <taxon>Pseudomonadati</taxon>
        <taxon>Spirochaetota</taxon>
        <taxon>Spirochaetia</taxon>
        <taxon>Spirochaetales</taxon>
        <taxon>Treponemataceae</taxon>
        <taxon>Treponema</taxon>
    </lineage>
</organism>
<dbReference type="PATRIC" id="fig|455434.6.peg.914"/>
<reference evidence="2 3" key="1">
    <citation type="journal article" date="2008" name="BMC Microbiol.">
        <title>Complete genome sequence of Treponema pallidum ssp. pallidum strain SS14 determined with oligonucleotide arrays.</title>
        <authorList>
            <person name="Matejkova P."/>
            <person name="Strouhal M."/>
            <person name="Smajs D."/>
            <person name="Norris S.J."/>
            <person name="Palzkill T."/>
            <person name="Petrosino J.F."/>
            <person name="Sodergren E."/>
            <person name="Norton J.E."/>
            <person name="Singh J."/>
            <person name="Richmond T.A."/>
            <person name="Molla M.N."/>
            <person name="Albert T.J."/>
            <person name="Weinstock G.M."/>
        </authorList>
    </citation>
    <scope>NUCLEOTIDE SEQUENCE [LARGE SCALE GENOMIC DNA]</scope>
    <source>
        <strain evidence="2 3">SS14</strain>
    </source>
</reference>
<evidence type="ECO:0000313" key="2">
    <source>
        <dbReference type="EMBL" id="ACD71343.1"/>
    </source>
</evidence>
<dbReference type="GeneID" id="93876832"/>
<accession>A0A0H3BLL3</accession>
<protein>
    <submittedName>
        <fullName evidence="2">Uncharacterized protein</fullName>
    </submittedName>
</protein>
<dbReference type="KEGG" id="tpp:TPASS_0927"/>
<evidence type="ECO:0000313" key="3">
    <source>
        <dbReference type="Proteomes" id="UP000001202"/>
    </source>
</evidence>
<name>A0A0H3BLL3_TREPS</name>
<dbReference type="AlphaFoldDB" id="A0A0H3BLL3"/>
<proteinExistence type="predicted"/>
<sequence length="196" mass="22215">MCIQCIYARRQKRQHAGAPLAHTLRRTAHTRMPLLQEQQAAQERSVAVPGTEGKKAQNLRQLPAARLTYPTSSSTRPSHARETLYPVSGRQDSAFSFSRNTVQANTQKHKISYRNTTVCRDRDGGFMQQYSIKSDPGETSHCSIVSQTEDGYIIRICRDRDGYKKVHEVHIHQSLFDLCRRTGFITAVRQNTDAVA</sequence>
<gene>
    <name evidence="2" type="ordered locus">TPASS_0927</name>
</gene>
<dbReference type="RefSeq" id="WP_010882370.1">
    <property type="nucleotide sequence ID" value="NC_010741.1"/>
</dbReference>
<feature type="region of interest" description="Disordered" evidence="1">
    <location>
        <begin position="44"/>
        <end position="80"/>
    </location>
</feature>
<evidence type="ECO:0000256" key="1">
    <source>
        <dbReference type="SAM" id="MobiDB-lite"/>
    </source>
</evidence>
<dbReference type="Proteomes" id="UP000001202">
    <property type="component" value="Chromosome"/>
</dbReference>
<dbReference type="EMBL" id="CP000805">
    <property type="protein sequence ID" value="ACD71343.1"/>
    <property type="molecule type" value="Genomic_DNA"/>
</dbReference>